<evidence type="ECO:0000313" key="3">
    <source>
        <dbReference type="Proteomes" id="UP001197974"/>
    </source>
</evidence>
<accession>A0ABY9JVC1</accession>
<dbReference type="Proteomes" id="UP001197974">
    <property type="component" value="Chromosome"/>
</dbReference>
<gene>
    <name evidence="2" type="ORF">LC087_04020</name>
</gene>
<feature type="region of interest" description="Disordered" evidence="1">
    <location>
        <begin position="34"/>
        <end position="76"/>
    </location>
</feature>
<protein>
    <recommendedName>
        <fullName evidence="4">Spore germination protein</fullName>
    </recommendedName>
</protein>
<name>A0ABY9JVC1_9BACI</name>
<dbReference type="EMBL" id="CP129013">
    <property type="protein sequence ID" value="WLR43359.1"/>
    <property type="molecule type" value="Genomic_DNA"/>
</dbReference>
<evidence type="ECO:0000313" key="2">
    <source>
        <dbReference type="EMBL" id="WLR43359.1"/>
    </source>
</evidence>
<evidence type="ECO:0000256" key="1">
    <source>
        <dbReference type="SAM" id="MobiDB-lite"/>
    </source>
</evidence>
<sequence length="76" mass="8363">MKEAQSPVITINICMIKINVIENASCLNIGQTSQSNFQNSTKKNQGFGENLADHAPFIGTQSKVDDRDEVDSPSFF</sequence>
<organism evidence="2 3">
    <name type="scientific">Bacillus carboniphilus</name>
    <dbReference type="NCBI Taxonomy" id="86663"/>
    <lineage>
        <taxon>Bacteria</taxon>
        <taxon>Bacillati</taxon>
        <taxon>Bacillota</taxon>
        <taxon>Bacilli</taxon>
        <taxon>Bacillales</taxon>
        <taxon>Bacillaceae</taxon>
        <taxon>Bacillus</taxon>
    </lineage>
</organism>
<evidence type="ECO:0008006" key="4">
    <source>
        <dbReference type="Google" id="ProtNLM"/>
    </source>
</evidence>
<reference evidence="2 3" key="1">
    <citation type="submission" date="2023-06" db="EMBL/GenBank/DDBJ databases">
        <title>Five Gram-positive bacteria isolated from mangrove sediments in Shenzhen, Guangdong, China.</title>
        <authorList>
            <person name="Yu S."/>
            <person name="Zheng W."/>
            <person name="Huang Y."/>
        </authorList>
    </citation>
    <scope>NUCLEOTIDE SEQUENCE [LARGE SCALE GENOMIC DNA]</scope>
    <source>
        <strain evidence="2 3">SaN35-3</strain>
    </source>
</reference>
<dbReference type="RefSeq" id="WP_226539588.1">
    <property type="nucleotide sequence ID" value="NZ_CP129013.1"/>
</dbReference>
<feature type="compositionally biased region" description="Acidic residues" evidence="1">
    <location>
        <begin position="67"/>
        <end position="76"/>
    </location>
</feature>
<proteinExistence type="predicted"/>
<feature type="compositionally biased region" description="Polar residues" evidence="1">
    <location>
        <begin position="34"/>
        <end position="44"/>
    </location>
</feature>
<keyword evidence="3" id="KW-1185">Reference proteome</keyword>